<evidence type="ECO:0000256" key="2">
    <source>
        <dbReference type="ARBA" id="ARBA00010961"/>
    </source>
</evidence>
<sequence length="407" mass="45805">MTSDTAKQDALLDELLKGYTNPKDILGEHGLLKQLTRRLVERALEAEMTAHLGYAPHAPEGRGSGNSRNGKSAKTIQTETGPLAIEVPRDRNGDFEPQLVSKRQRRLEGFDEKVLALYARGLSTRGIQGHLEELYGVEVSPTLISNVTESVLADVKAWQSRPLASVYPILYFDALTVKSREAGPVKNKAVYLALGVNLQGEKERLGLWIADTEGAKFWLSVFTELKNRGVQDGFIACVDGLKGLPEAIETVFPNIQVQRCIVHKVRHSLQYVTWKERKAVAKDLRAIYGAATLTEAEAALARFADTWDAKYPAISQSWRADWTRLTVFFDYPPEIRKVLYTTNAIESLNFSLRKLLKTRGAFPNDEAILKVLYLGLQRIEKKWTMPIQDWKRALNHFVILFGNRVTL</sequence>
<dbReference type="OrthoDB" id="9793302at2"/>
<dbReference type="RefSeq" id="WP_119631928.1">
    <property type="nucleotide sequence ID" value="NZ_AP017928.1"/>
</dbReference>
<evidence type="ECO:0000256" key="6">
    <source>
        <dbReference type="RuleBase" id="RU365089"/>
    </source>
</evidence>
<dbReference type="NCBIfam" id="NF033543">
    <property type="entry name" value="transpos_IS256"/>
    <property type="match status" value="1"/>
</dbReference>
<proteinExistence type="inferred from homology"/>
<dbReference type="GO" id="GO:0006313">
    <property type="term" value="P:DNA transposition"/>
    <property type="evidence" value="ECO:0007669"/>
    <property type="project" value="UniProtKB-UniRule"/>
</dbReference>
<dbReference type="Proteomes" id="UP000266313">
    <property type="component" value="Chromosome"/>
</dbReference>
<dbReference type="GO" id="GO:0004803">
    <property type="term" value="F:transposase activity"/>
    <property type="evidence" value="ECO:0007669"/>
    <property type="project" value="UniProtKB-UniRule"/>
</dbReference>
<keyword evidence="4 6" id="KW-0238">DNA-binding</keyword>
<dbReference type="KEGG" id="mmai:sS8_4888"/>
<keyword evidence="9" id="KW-1185">Reference proteome</keyword>
<dbReference type="PANTHER" id="PTHR33217">
    <property type="entry name" value="TRANSPOSASE FOR INSERTION SEQUENCE ELEMENT IS1081"/>
    <property type="match status" value="1"/>
</dbReference>
<feature type="region of interest" description="Disordered" evidence="7">
    <location>
        <begin position="52"/>
        <end position="76"/>
    </location>
</feature>
<evidence type="ECO:0000313" key="9">
    <source>
        <dbReference type="Proteomes" id="UP000266313"/>
    </source>
</evidence>
<dbReference type="EMBL" id="AP017928">
    <property type="protein sequence ID" value="BBA36811.1"/>
    <property type="molecule type" value="Genomic_DNA"/>
</dbReference>
<evidence type="ECO:0000313" key="8">
    <source>
        <dbReference type="EMBL" id="BBA36811.1"/>
    </source>
</evidence>
<evidence type="ECO:0000256" key="4">
    <source>
        <dbReference type="ARBA" id="ARBA00023125"/>
    </source>
</evidence>
<organism evidence="8 9">
    <name type="scientific">Methylocaldum marinum</name>
    <dbReference type="NCBI Taxonomy" id="1432792"/>
    <lineage>
        <taxon>Bacteria</taxon>
        <taxon>Pseudomonadati</taxon>
        <taxon>Pseudomonadota</taxon>
        <taxon>Gammaproteobacteria</taxon>
        <taxon>Methylococcales</taxon>
        <taxon>Methylococcaceae</taxon>
        <taxon>Methylocaldum</taxon>
    </lineage>
</organism>
<dbReference type="PANTHER" id="PTHR33217:SF5">
    <property type="entry name" value="MUTATOR FAMILY TRANSPOSASE"/>
    <property type="match status" value="1"/>
</dbReference>
<accession>A0A250L0N4</accession>
<reference evidence="8 9" key="1">
    <citation type="submission" date="2016-12" db="EMBL/GenBank/DDBJ databases">
        <title>Genome sequencing of Methylocaldum marinum.</title>
        <authorList>
            <person name="Takeuchi M."/>
            <person name="Kamagata Y."/>
            <person name="Hiraoka S."/>
            <person name="Oshima K."/>
            <person name="Hattori M."/>
            <person name="Iwasaki W."/>
        </authorList>
    </citation>
    <scope>NUCLEOTIDE SEQUENCE [LARGE SCALE GENOMIC DNA]</scope>
    <source>
        <strain evidence="8 9">S8</strain>
    </source>
</reference>
<evidence type="ECO:0000256" key="3">
    <source>
        <dbReference type="ARBA" id="ARBA00022578"/>
    </source>
</evidence>
<evidence type="ECO:0000256" key="5">
    <source>
        <dbReference type="ARBA" id="ARBA00023172"/>
    </source>
</evidence>
<dbReference type="InterPro" id="IPR001207">
    <property type="entry name" value="Transposase_mutator"/>
</dbReference>
<comment type="function">
    <text evidence="1 6">Required for the transposition of the insertion element.</text>
</comment>
<name>A0A250L0N4_9GAMM</name>
<dbReference type="Pfam" id="PF00872">
    <property type="entry name" value="Transposase_mut"/>
    <property type="match status" value="1"/>
</dbReference>
<keyword evidence="5 6" id="KW-0233">DNA recombination</keyword>
<comment type="similarity">
    <text evidence="2 6">Belongs to the transposase mutator family.</text>
</comment>
<protein>
    <recommendedName>
        <fullName evidence="6">Mutator family transposase</fullName>
    </recommendedName>
</protein>
<dbReference type="AlphaFoldDB" id="A0A250L0N4"/>
<evidence type="ECO:0000256" key="1">
    <source>
        <dbReference type="ARBA" id="ARBA00002190"/>
    </source>
</evidence>
<gene>
    <name evidence="8" type="ORF">sS8_4888</name>
</gene>
<dbReference type="GO" id="GO:0003677">
    <property type="term" value="F:DNA binding"/>
    <property type="evidence" value="ECO:0007669"/>
    <property type="project" value="UniProtKB-UniRule"/>
</dbReference>
<keyword evidence="3 6" id="KW-0815">Transposition</keyword>
<keyword evidence="6" id="KW-0814">Transposable element</keyword>
<evidence type="ECO:0000256" key="7">
    <source>
        <dbReference type="SAM" id="MobiDB-lite"/>
    </source>
</evidence>